<dbReference type="AlphaFoldDB" id="A0A1Y2K6W1"/>
<dbReference type="Gene3D" id="3.40.1260.10">
    <property type="entry name" value="DsrEFH-like"/>
    <property type="match status" value="1"/>
</dbReference>
<dbReference type="SUPFAM" id="SSF75169">
    <property type="entry name" value="DsrEFH-like"/>
    <property type="match status" value="1"/>
</dbReference>
<dbReference type="PANTHER" id="PTHR37691">
    <property type="entry name" value="BLR3518 PROTEIN"/>
    <property type="match status" value="1"/>
</dbReference>
<organism evidence="2 3">
    <name type="scientific">Magnetofaba australis IT-1</name>
    <dbReference type="NCBI Taxonomy" id="1434232"/>
    <lineage>
        <taxon>Bacteria</taxon>
        <taxon>Pseudomonadati</taxon>
        <taxon>Pseudomonadota</taxon>
        <taxon>Magnetococcia</taxon>
        <taxon>Magnetococcales</taxon>
        <taxon>Magnetococcaceae</taxon>
        <taxon>Magnetofaba</taxon>
    </lineage>
</organism>
<protein>
    <submittedName>
        <fullName evidence="2">Uncharacterized protein</fullName>
    </submittedName>
</protein>
<accession>A0A1Y2K6W1</accession>
<dbReference type="InterPro" id="IPR027396">
    <property type="entry name" value="DsrEFH-like"/>
</dbReference>
<dbReference type="PANTHER" id="PTHR37691:SF1">
    <property type="entry name" value="BLR3518 PROTEIN"/>
    <property type="match status" value="1"/>
</dbReference>
<name>A0A1Y2K6W1_9PROT</name>
<dbReference type="Proteomes" id="UP000194003">
    <property type="component" value="Unassembled WGS sequence"/>
</dbReference>
<feature type="chain" id="PRO_5012486038" evidence="1">
    <location>
        <begin position="31"/>
        <end position="151"/>
    </location>
</feature>
<evidence type="ECO:0000313" key="3">
    <source>
        <dbReference type="Proteomes" id="UP000194003"/>
    </source>
</evidence>
<comment type="caution">
    <text evidence="2">The sequence shown here is derived from an EMBL/GenBank/DDBJ whole genome shotgun (WGS) entry which is preliminary data.</text>
</comment>
<gene>
    <name evidence="2" type="ORF">MAIT1_03551</name>
</gene>
<dbReference type="InterPro" id="IPR003787">
    <property type="entry name" value="Sulphur_relay_DsrE/F-like"/>
</dbReference>
<dbReference type="Pfam" id="PF02635">
    <property type="entry name" value="DsrE"/>
    <property type="match status" value="1"/>
</dbReference>
<sequence length="151" mass="16343">MFKGMFMNKFLTLACAGVMALTVWASPARAGDFDPEHKVVIQVSENDPQTWKIALNNAVNMQKDYGMDNVAVEVVAYGPGLGILTAKSPEAARVVSLSKQDIHFTACGNTMKKVERKTGKAPVLSEGVSVTPAGVVRIIELQEQGYAYIRP</sequence>
<dbReference type="STRING" id="1434232.MAIT1_03551"/>
<evidence type="ECO:0000313" key="2">
    <source>
        <dbReference type="EMBL" id="OSM05369.1"/>
    </source>
</evidence>
<keyword evidence="3" id="KW-1185">Reference proteome</keyword>
<evidence type="ECO:0000256" key="1">
    <source>
        <dbReference type="SAM" id="SignalP"/>
    </source>
</evidence>
<dbReference type="EMBL" id="LVJN01000018">
    <property type="protein sequence ID" value="OSM05369.1"/>
    <property type="molecule type" value="Genomic_DNA"/>
</dbReference>
<keyword evidence="1" id="KW-0732">Signal</keyword>
<proteinExistence type="predicted"/>
<reference evidence="2 3" key="1">
    <citation type="journal article" date="2016" name="BMC Genomics">
        <title>Combined genomic and structural analyses of a cultured magnetotactic bacterium reveals its niche adaptation to a dynamic environment.</title>
        <authorList>
            <person name="Araujo A.C."/>
            <person name="Morillo V."/>
            <person name="Cypriano J."/>
            <person name="Teixeira L.C."/>
            <person name="Leao P."/>
            <person name="Lyra S."/>
            <person name="Almeida L.G."/>
            <person name="Bazylinski D.A."/>
            <person name="Vasconcellos A.T."/>
            <person name="Abreu F."/>
            <person name="Lins U."/>
        </authorList>
    </citation>
    <scope>NUCLEOTIDE SEQUENCE [LARGE SCALE GENOMIC DNA]</scope>
    <source>
        <strain evidence="2 3">IT-1</strain>
    </source>
</reference>
<feature type="signal peptide" evidence="1">
    <location>
        <begin position="1"/>
        <end position="30"/>
    </location>
</feature>